<dbReference type="EMBL" id="WTUX01000002">
    <property type="protein sequence ID" value="MZR11521.1"/>
    <property type="molecule type" value="Genomic_DNA"/>
</dbReference>
<dbReference type="InterPro" id="IPR053188">
    <property type="entry name" value="FkbM_Methyltransferase"/>
</dbReference>
<dbReference type="GO" id="GO:0032259">
    <property type="term" value="P:methylation"/>
    <property type="evidence" value="ECO:0007669"/>
    <property type="project" value="UniProtKB-KW"/>
</dbReference>
<dbReference type="PANTHER" id="PTHR36973">
    <property type="entry name" value="SLL1456 PROTEIN-RELATED"/>
    <property type="match status" value="1"/>
</dbReference>
<dbReference type="Pfam" id="PF05050">
    <property type="entry name" value="Methyltransf_21"/>
    <property type="match status" value="1"/>
</dbReference>
<evidence type="ECO:0000259" key="1">
    <source>
        <dbReference type="Pfam" id="PF05050"/>
    </source>
</evidence>
<name>A0A845M5U4_9RHOB</name>
<feature type="domain" description="Methyltransferase FkbM" evidence="1">
    <location>
        <begin position="47"/>
        <end position="216"/>
    </location>
</feature>
<comment type="caution">
    <text evidence="2">The sequence shown here is derived from an EMBL/GenBank/DDBJ whole genome shotgun (WGS) entry which is preliminary data.</text>
</comment>
<evidence type="ECO:0000313" key="2">
    <source>
        <dbReference type="EMBL" id="MZR11521.1"/>
    </source>
</evidence>
<dbReference type="RefSeq" id="WP_161349640.1">
    <property type="nucleotide sequence ID" value="NZ_WTUX01000002.1"/>
</dbReference>
<accession>A0A845M5U4</accession>
<proteinExistence type="predicted"/>
<keyword evidence="3" id="KW-1185">Reference proteome</keyword>
<protein>
    <submittedName>
        <fullName evidence="2">FkbM family methyltransferase</fullName>
    </submittedName>
</protein>
<dbReference type="NCBIfam" id="TIGR01444">
    <property type="entry name" value="fkbM_fam"/>
    <property type="match status" value="1"/>
</dbReference>
<dbReference type="PANTHER" id="PTHR36973:SF4">
    <property type="entry name" value="NODULATION PROTEIN"/>
    <property type="match status" value="1"/>
</dbReference>
<evidence type="ECO:0000313" key="3">
    <source>
        <dbReference type="Proteomes" id="UP000467322"/>
    </source>
</evidence>
<sequence>MKDFHVALTERIFERLGLGPVQTAPPLEKPPSFMKIAEYLGINLVFDIGANRGQFAKKLIENDFAGRIVSFEPTLKAHAQLVEAARPFDNWTVHPRTAIGDEHSKLQINVAGNNGQSSSFLDMGELHAQSAPRSRYIDIEEVDVTTIDAIFDEYVKSTSKTLLKIDVQGYEEQVLKGALRALKQIMAVKLECSLVSLYENDKTYEFYIEFLESLGFGLWDLEPGFREPETGRLLQFDAFFVRP</sequence>
<dbReference type="Gene3D" id="3.40.50.150">
    <property type="entry name" value="Vaccinia Virus protein VP39"/>
    <property type="match status" value="1"/>
</dbReference>
<dbReference type="Proteomes" id="UP000467322">
    <property type="component" value="Unassembled WGS sequence"/>
</dbReference>
<keyword evidence="2" id="KW-0489">Methyltransferase</keyword>
<reference evidence="2 3" key="1">
    <citation type="submission" date="2019-12" db="EMBL/GenBank/DDBJ databases">
        <title>Maritimibacter sp. nov. sp. isolated from sea sand.</title>
        <authorList>
            <person name="Kim J."/>
            <person name="Jeong S.E."/>
            <person name="Jung H.S."/>
            <person name="Jeon C.O."/>
        </authorList>
    </citation>
    <scope>NUCLEOTIDE SEQUENCE [LARGE SCALE GENOMIC DNA]</scope>
    <source>
        <strain evidence="2 3">DP07</strain>
    </source>
</reference>
<dbReference type="SUPFAM" id="SSF53335">
    <property type="entry name" value="S-adenosyl-L-methionine-dependent methyltransferases"/>
    <property type="match status" value="1"/>
</dbReference>
<keyword evidence="2" id="KW-0808">Transferase</keyword>
<organism evidence="2 3">
    <name type="scientific">Maritimibacter harenae</name>
    <dbReference type="NCBI Taxonomy" id="2606218"/>
    <lineage>
        <taxon>Bacteria</taxon>
        <taxon>Pseudomonadati</taxon>
        <taxon>Pseudomonadota</taxon>
        <taxon>Alphaproteobacteria</taxon>
        <taxon>Rhodobacterales</taxon>
        <taxon>Roseobacteraceae</taxon>
        <taxon>Maritimibacter</taxon>
    </lineage>
</organism>
<dbReference type="GO" id="GO:0008171">
    <property type="term" value="F:O-methyltransferase activity"/>
    <property type="evidence" value="ECO:0007669"/>
    <property type="project" value="TreeGrafter"/>
</dbReference>
<gene>
    <name evidence="2" type="ORF">GQE99_00550</name>
</gene>
<dbReference type="AlphaFoldDB" id="A0A845M5U4"/>
<dbReference type="InterPro" id="IPR006342">
    <property type="entry name" value="FkbM_mtfrase"/>
</dbReference>
<dbReference type="InterPro" id="IPR029063">
    <property type="entry name" value="SAM-dependent_MTases_sf"/>
</dbReference>